<dbReference type="Proteomes" id="UP001151760">
    <property type="component" value="Unassembled WGS sequence"/>
</dbReference>
<gene>
    <name evidence="1" type="ORF">Tco_0704835</name>
</gene>
<sequence length="376" mass="42156">MSKYSTSNPPASGSSLRESSFFLTISINITSPSSPLVQTNSMSNNWGAKPRDLKNELSFRTFSVMNEIDGSGGAEGLVLISSRLLFSYSLFSSVLSSWESLCYLVCIVMVLIKLCIWVEHCESSVGLFEIGFKLDNLSMKFGHQSLEIDLTCVHQIVLTRLKFKPLDCPSLHRYARMHIQQRLVQDFSYSTKCRGDHCIFIRGSDFVHLSRLHRSKMSFHQALNLILELDEATVRLGGQGDGGQISYCRAVVEESGCGPLRLYMVVLLGLWCQGGEIEYVRRPSQWKELSKETSSKILPCGDRSCWKTFKLIASLIVKEIEINAGAFSSFHRQYGVGSKRYHIVPYRELNGIPVALVDRFGVISKSTDKIRVSHGG</sequence>
<organism evidence="1 2">
    <name type="scientific">Tanacetum coccineum</name>
    <dbReference type="NCBI Taxonomy" id="301880"/>
    <lineage>
        <taxon>Eukaryota</taxon>
        <taxon>Viridiplantae</taxon>
        <taxon>Streptophyta</taxon>
        <taxon>Embryophyta</taxon>
        <taxon>Tracheophyta</taxon>
        <taxon>Spermatophyta</taxon>
        <taxon>Magnoliopsida</taxon>
        <taxon>eudicotyledons</taxon>
        <taxon>Gunneridae</taxon>
        <taxon>Pentapetalae</taxon>
        <taxon>asterids</taxon>
        <taxon>campanulids</taxon>
        <taxon>Asterales</taxon>
        <taxon>Asteraceae</taxon>
        <taxon>Asteroideae</taxon>
        <taxon>Anthemideae</taxon>
        <taxon>Anthemidinae</taxon>
        <taxon>Tanacetum</taxon>
    </lineage>
</organism>
<dbReference type="EMBL" id="BQNB010010047">
    <property type="protein sequence ID" value="GJS71994.1"/>
    <property type="molecule type" value="Genomic_DNA"/>
</dbReference>
<protein>
    <submittedName>
        <fullName evidence="1">Uncharacterized protein</fullName>
    </submittedName>
</protein>
<evidence type="ECO:0000313" key="1">
    <source>
        <dbReference type="EMBL" id="GJS71994.1"/>
    </source>
</evidence>
<evidence type="ECO:0000313" key="2">
    <source>
        <dbReference type="Proteomes" id="UP001151760"/>
    </source>
</evidence>
<reference evidence="1" key="1">
    <citation type="journal article" date="2022" name="Int. J. Mol. Sci.">
        <title>Draft Genome of Tanacetum Coccineum: Genomic Comparison of Closely Related Tanacetum-Family Plants.</title>
        <authorList>
            <person name="Yamashiro T."/>
            <person name="Shiraishi A."/>
            <person name="Nakayama K."/>
            <person name="Satake H."/>
        </authorList>
    </citation>
    <scope>NUCLEOTIDE SEQUENCE</scope>
</reference>
<comment type="caution">
    <text evidence="1">The sequence shown here is derived from an EMBL/GenBank/DDBJ whole genome shotgun (WGS) entry which is preliminary data.</text>
</comment>
<accession>A0ABQ4Y2T8</accession>
<proteinExistence type="predicted"/>
<reference evidence="1" key="2">
    <citation type="submission" date="2022-01" db="EMBL/GenBank/DDBJ databases">
        <authorList>
            <person name="Yamashiro T."/>
            <person name="Shiraishi A."/>
            <person name="Satake H."/>
            <person name="Nakayama K."/>
        </authorList>
    </citation>
    <scope>NUCLEOTIDE SEQUENCE</scope>
</reference>
<keyword evidence="2" id="KW-1185">Reference proteome</keyword>
<name>A0ABQ4Y2T8_9ASTR</name>